<evidence type="ECO:0000256" key="4">
    <source>
        <dbReference type="ARBA" id="ARBA00022833"/>
    </source>
</evidence>
<evidence type="ECO:0000256" key="5">
    <source>
        <dbReference type="ARBA" id="ARBA00023002"/>
    </source>
</evidence>
<protein>
    <recommendedName>
        <fullName evidence="6">Enoyl reductase (ER) domain-containing protein</fullName>
    </recommendedName>
</protein>
<dbReference type="Gene3D" id="3.40.50.720">
    <property type="entry name" value="NAD(P)-binding Rossmann-like Domain"/>
    <property type="match status" value="1"/>
</dbReference>
<dbReference type="SMART" id="SM00829">
    <property type="entry name" value="PKS_ER"/>
    <property type="match status" value="1"/>
</dbReference>
<dbReference type="GO" id="GO:0046872">
    <property type="term" value="F:metal ion binding"/>
    <property type="evidence" value="ECO:0007669"/>
    <property type="project" value="UniProtKB-KW"/>
</dbReference>
<dbReference type="Pfam" id="PF00107">
    <property type="entry name" value="ADH_zinc_N"/>
    <property type="match status" value="1"/>
</dbReference>
<dbReference type="GO" id="GO:0005737">
    <property type="term" value="C:cytoplasm"/>
    <property type="evidence" value="ECO:0007669"/>
    <property type="project" value="TreeGrafter"/>
</dbReference>
<dbReference type="Gene3D" id="3.90.180.10">
    <property type="entry name" value="Medium-chain alcohol dehydrogenases, catalytic domain"/>
    <property type="match status" value="1"/>
</dbReference>
<feature type="domain" description="Enoyl reductase (ER)" evidence="6">
    <location>
        <begin position="15"/>
        <end position="338"/>
    </location>
</feature>
<keyword evidence="4" id="KW-0862">Zinc</keyword>
<dbReference type="PANTHER" id="PTHR42940:SF7">
    <property type="entry name" value="ALCOHOL DEHYDROGENASE-LIKE N-TERMINAL DOMAIN-CONTAINING PROTEIN"/>
    <property type="match status" value="1"/>
</dbReference>
<dbReference type="InterPro" id="IPR013149">
    <property type="entry name" value="ADH-like_C"/>
</dbReference>
<dbReference type="GO" id="GO:0004022">
    <property type="term" value="F:alcohol dehydrogenase (NAD+) activity"/>
    <property type="evidence" value="ECO:0007669"/>
    <property type="project" value="TreeGrafter"/>
</dbReference>
<dbReference type="InterPro" id="IPR013154">
    <property type="entry name" value="ADH-like_N"/>
</dbReference>
<dbReference type="SUPFAM" id="SSF50129">
    <property type="entry name" value="GroES-like"/>
    <property type="match status" value="1"/>
</dbReference>
<dbReference type="Proteomes" id="UP000027265">
    <property type="component" value="Unassembled WGS sequence"/>
</dbReference>
<dbReference type="InParanoid" id="A0A067QBG4"/>
<keyword evidence="5" id="KW-0560">Oxidoreductase</keyword>
<sequence length="340" mass="35798">MSTQPKTYKAAVVTKAHAPFELLDIPWKDPQQGQVVVKVLACGVCHSDHAVVSQGMPTGLPRIPGHEIIGDIVQVGAQEKKWKVGDRVGSGWFGGHCFTCENCRRGDFSMCDNAVINGIFIDGGYAEYVTLRSEALAAIPEGLDPVMAAPFLCAGVTTFNSIRNMGLSPGDIVGVQGIGGLGHLAIQYCRAMGFHTVALSSSPSKQKLAAELGAHDYLDGSKVNQGEALQKLGGAKLILATAPSPKVIETLINGLAVGGKLCIVAIVPEPLSVPTIPLIMKRLSIVGWPSGTARDSQDCLEFSKLANVKCHVVPYPLSKANEAFAAMSDGSAKFRAVLVP</sequence>
<dbReference type="PANTHER" id="PTHR42940">
    <property type="entry name" value="ALCOHOL DEHYDROGENASE 1-RELATED"/>
    <property type="match status" value="1"/>
</dbReference>
<dbReference type="FunFam" id="3.40.50.720:FF:000022">
    <property type="entry name" value="Cinnamyl alcohol dehydrogenase"/>
    <property type="match status" value="1"/>
</dbReference>
<gene>
    <name evidence="7" type="ORF">JAAARDRAFT_27950</name>
</gene>
<evidence type="ECO:0000256" key="3">
    <source>
        <dbReference type="ARBA" id="ARBA00022723"/>
    </source>
</evidence>
<dbReference type="InterPro" id="IPR036291">
    <property type="entry name" value="NAD(P)-bd_dom_sf"/>
</dbReference>
<accession>A0A067QBG4</accession>
<comment type="similarity">
    <text evidence="2">Belongs to the zinc-containing alcohol dehydrogenase family.</text>
</comment>
<evidence type="ECO:0000313" key="7">
    <source>
        <dbReference type="EMBL" id="KDQ64324.1"/>
    </source>
</evidence>
<organism evidence="7 8">
    <name type="scientific">Jaapia argillacea MUCL 33604</name>
    <dbReference type="NCBI Taxonomy" id="933084"/>
    <lineage>
        <taxon>Eukaryota</taxon>
        <taxon>Fungi</taxon>
        <taxon>Dikarya</taxon>
        <taxon>Basidiomycota</taxon>
        <taxon>Agaricomycotina</taxon>
        <taxon>Agaricomycetes</taxon>
        <taxon>Agaricomycetidae</taxon>
        <taxon>Jaapiales</taxon>
        <taxon>Jaapiaceae</taxon>
        <taxon>Jaapia</taxon>
    </lineage>
</organism>
<dbReference type="InterPro" id="IPR020843">
    <property type="entry name" value="ER"/>
</dbReference>
<proteinExistence type="inferred from homology"/>
<evidence type="ECO:0000256" key="1">
    <source>
        <dbReference type="ARBA" id="ARBA00001947"/>
    </source>
</evidence>
<dbReference type="AlphaFoldDB" id="A0A067QBG4"/>
<dbReference type="CDD" id="cd08296">
    <property type="entry name" value="CAD_like"/>
    <property type="match status" value="1"/>
</dbReference>
<dbReference type="EMBL" id="KL197709">
    <property type="protein sequence ID" value="KDQ64324.1"/>
    <property type="molecule type" value="Genomic_DNA"/>
</dbReference>
<dbReference type="HOGENOM" id="CLU_026673_20_1_1"/>
<dbReference type="Pfam" id="PF08240">
    <property type="entry name" value="ADH_N"/>
    <property type="match status" value="1"/>
</dbReference>
<evidence type="ECO:0000256" key="2">
    <source>
        <dbReference type="ARBA" id="ARBA00008072"/>
    </source>
</evidence>
<keyword evidence="8" id="KW-1185">Reference proteome</keyword>
<dbReference type="InterPro" id="IPR011032">
    <property type="entry name" value="GroES-like_sf"/>
</dbReference>
<keyword evidence="3" id="KW-0479">Metal-binding</keyword>
<name>A0A067QBG4_9AGAM</name>
<dbReference type="STRING" id="933084.A0A067QBG4"/>
<evidence type="ECO:0000313" key="8">
    <source>
        <dbReference type="Proteomes" id="UP000027265"/>
    </source>
</evidence>
<comment type="cofactor">
    <cofactor evidence="1">
        <name>Zn(2+)</name>
        <dbReference type="ChEBI" id="CHEBI:29105"/>
    </cofactor>
</comment>
<dbReference type="OrthoDB" id="1560166at2759"/>
<reference evidence="8" key="1">
    <citation type="journal article" date="2014" name="Proc. Natl. Acad. Sci. U.S.A.">
        <title>Extensive sampling of basidiomycete genomes demonstrates inadequacy of the white-rot/brown-rot paradigm for wood decay fungi.</title>
        <authorList>
            <person name="Riley R."/>
            <person name="Salamov A.A."/>
            <person name="Brown D.W."/>
            <person name="Nagy L.G."/>
            <person name="Floudas D."/>
            <person name="Held B.W."/>
            <person name="Levasseur A."/>
            <person name="Lombard V."/>
            <person name="Morin E."/>
            <person name="Otillar R."/>
            <person name="Lindquist E.A."/>
            <person name="Sun H."/>
            <person name="LaButti K.M."/>
            <person name="Schmutz J."/>
            <person name="Jabbour D."/>
            <person name="Luo H."/>
            <person name="Baker S.E."/>
            <person name="Pisabarro A.G."/>
            <person name="Walton J.D."/>
            <person name="Blanchette R.A."/>
            <person name="Henrissat B."/>
            <person name="Martin F."/>
            <person name="Cullen D."/>
            <person name="Hibbett D.S."/>
            <person name="Grigoriev I.V."/>
        </authorList>
    </citation>
    <scope>NUCLEOTIDE SEQUENCE [LARGE SCALE GENOMIC DNA]</scope>
    <source>
        <strain evidence="8">MUCL 33604</strain>
    </source>
</reference>
<evidence type="ECO:0000259" key="6">
    <source>
        <dbReference type="SMART" id="SM00829"/>
    </source>
</evidence>
<dbReference type="SUPFAM" id="SSF51735">
    <property type="entry name" value="NAD(P)-binding Rossmann-fold domains"/>
    <property type="match status" value="1"/>
</dbReference>